<evidence type="ECO:0000313" key="9">
    <source>
        <dbReference type="Proteomes" id="UP000475214"/>
    </source>
</evidence>
<evidence type="ECO:0000256" key="4">
    <source>
        <dbReference type="ARBA" id="ARBA00023163"/>
    </source>
</evidence>
<dbReference type="SUPFAM" id="SSF48452">
    <property type="entry name" value="TPR-like"/>
    <property type="match status" value="1"/>
</dbReference>
<sequence>MMRFGVLGPLTVHDDDGRPISPTSSKQRALLAILLCRRNTRVSTDGLLEMLWDAEPPSSARTNLQSYVHRLRRRLGEGRIAHQMAGYELTVKPDESDDDELEQLADHGRQALEAHDPESASRLFRRALNLWRGNTAYADVDHSSVIHAEALRLGELRHVIIELKIDADLDLGRHDALIPELTTLVETYPLRQRHYGQLMLALHRVGRTADALGVYQRARTAMIDELGIEPNGQLRELERAILNGDPMLAAARAPVGSDRRAVPAQSRAPATTLGAGPATAGSAGPAGNDAPHVRSRRELGRNEVGMVLARFLRSLGVDERKVPADVAALADLFASVVPGRSVRVLLDEPHGARRAPLRPDAENTAPRPRRRRSENAR</sequence>
<feature type="compositionally biased region" description="Low complexity" evidence="6">
    <location>
        <begin position="268"/>
        <end position="287"/>
    </location>
</feature>
<keyword evidence="4" id="KW-0804">Transcription</keyword>
<dbReference type="GO" id="GO:0006355">
    <property type="term" value="P:regulation of DNA-templated transcription"/>
    <property type="evidence" value="ECO:0007669"/>
    <property type="project" value="InterPro"/>
</dbReference>
<dbReference type="InterPro" id="IPR051677">
    <property type="entry name" value="AfsR-DnrI-RedD_regulator"/>
</dbReference>
<dbReference type="Gene3D" id="1.25.40.10">
    <property type="entry name" value="Tetratricopeptide repeat domain"/>
    <property type="match status" value="1"/>
</dbReference>
<dbReference type="InterPro" id="IPR011990">
    <property type="entry name" value="TPR-like_helical_dom_sf"/>
</dbReference>
<name>A0A6L9S961_9ACTN</name>
<dbReference type="PROSITE" id="PS51755">
    <property type="entry name" value="OMPR_PHOB"/>
    <property type="match status" value="1"/>
</dbReference>
<dbReference type="InterPro" id="IPR016032">
    <property type="entry name" value="Sig_transdc_resp-reg_C-effctor"/>
</dbReference>
<evidence type="ECO:0000256" key="5">
    <source>
        <dbReference type="PROSITE-ProRule" id="PRU01091"/>
    </source>
</evidence>
<organism evidence="8 9">
    <name type="scientific">Phytoactinopolyspora halotolerans</name>
    <dbReference type="NCBI Taxonomy" id="1981512"/>
    <lineage>
        <taxon>Bacteria</taxon>
        <taxon>Bacillati</taxon>
        <taxon>Actinomycetota</taxon>
        <taxon>Actinomycetes</taxon>
        <taxon>Jiangellales</taxon>
        <taxon>Jiangellaceae</taxon>
        <taxon>Phytoactinopolyspora</taxon>
    </lineage>
</organism>
<proteinExistence type="inferred from homology"/>
<dbReference type="SMART" id="SM00862">
    <property type="entry name" value="Trans_reg_C"/>
    <property type="match status" value="1"/>
</dbReference>
<dbReference type="InterPro" id="IPR005158">
    <property type="entry name" value="BTAD"/>
</dbReference>
<evidence type="ECO:0000256" key="1">
    <source>
        <dbReference type="ARBA" id="ARBA00005820"/>
    </source>
</evidence>
<dbReference type="EMBL" id="JAAGOA010000010">
    <property type="protein sequence ID" value="NEE01609.1"/>
    <property type="molecule type" value="Genomic_DNA"/>
</dbReference>
<dbReference type="Gene3D" id="1.10.10.10">
    <property type="entry name" value="Winged helix-like DNA-binding domain superfamily/Winged helix DNA-binding domain"/>
    <property type="match status" value="1"/>
</dbReference>
<protein>
    <submittedName>
        <fullName evidence="8">AfsR/SARP family transcriptional regulator</fullName>
    </submittedName>
</protein>
<feature type="DNA-binding region" description="OmpR/PhoB-type" evidence="5">
    <location>
        <begin position="1"/>
        <end position="100"/>
    </location>
</feature>
<accession>A0A6L9S961</accession>
<evidence type="ECO:0000259" key="7">
    <source>
        <dbReference type="PROSITE" id="PS51755"/>
    </source>
</evidence>
<keyword evidence="2" id="KW-0805">Transcription regulation</keyword>
<dbReference type="SMART" id="SM01043">
    <property type="entry name" value="BTAD"/>
    <property type="match status" value="1"/>
</dbReference>
<dbReference type="PANTHER" id="PTHR35807:SF1">
    <property type="entry name" value="TRANSCRIPTIONAL REGULATOR REDD"/>
    <property type="match status" value="1"/>
</dbReference>
<dbReference type="Pfam" id="PF03704">
    <property type="entry name" value="BTAD"/>
    <property type="match status" value="1"/>
</dbReference>
<dbReference type="SUPFAM" id="SSF46894">
    <property type="entry name" value="C-terminal effector domain of the bipartite response regulators"/>
    <property type="match status" value="1"/>
</dbReference>
<dbReference type="Pfam" id="PF00486">
    <property type="entry name" value="Trans_reg_C"/>
    <property type="match status" value="1"/>
</dbReference>
<dbReference type="GO" id="GO:0003677">
    <property type="term" value="F:DNA binding"/>
    <property type="evidence" value="ECO:0007669"/>
    <property type="project" value="UniProtKB-UniRule"/>
</dbReference>
<dbReference type="InterPro" id="IPR001867">
    <property type="entry name" value="OmpR/PhoB-type_DNA-bd"/>
</dbReference>
<evidence type="ECO:0000256" key="2">
    <source>
        <dbReference type="ARBA" id="ARBA00023015"/>
    </source>
</evidence>
<comment type="similarity">
    <text evidence="1">Belongs to the AfsR/DnrI/RedD regulatory family.</text>
</comment>
<keyword evidence="3 5" id="KW-0238">DNA-binding</keyword>
<evidence type="ECO:0000256" key="6">
    <source>
        <dbReference type="SAM" id="MobiDB-lite"/>
    </source>
</evidence>
<comment type="caution">
    <text evidence="8">The sequence shown here is derived from an EMBL/GenBank/DDBJ whole genome shotgun (WGS) entry which is preliminary data.</text>
</comment>
<gene>
    <name evidence="8" type="ORF">G1H10_15660</name>
</gene>
<dbReference type="Proteomes" id="UP000475214">
    <property type="component" value="Unassembled WGS sequence"/>
</dbReference>
<feature type="domain" description="OmpR/PhoB-type" evidence="7">
    <location>
        <begin position="1"/>
        <end position="100"/>
    </location>
</feature>
<dbReference type="GO" id="GO:0000160">
    <property type="term" value="P:phosphorelay signal transduction system"/>
    <property type="evidence" value="ECO:0007669"/>
    <property type="project" value="InterPro"/>
</dbReference>
<evidence type="ECO:0000256" key="3">
    <source>
        <dbReference type="ARBA" id="ARBA00023125"/>
    </source>
</evidence>
<keyword evidence="9" id="KW-1185">Reference proteome</keyword>
<dbReference type="RefSeq" id="WP_163739407.1">
    <property type="nucleotide sequence ID" value="NZ_JAAGOA010000010.1"/>
</dbReference>
<evidence type="ECO:0000313" key="8">
    <source>
        <dbReference type="EMBL" id="NEE01609.1"/>
    </source>
</evidence>
<dbReference type="InterPro" id="IPR036388">
    <property type="entry name" value="WH-like_DNA-bd_sf"/>
</dbReference>
<feature type="region of interest" description="Disordered" evidence="6">
    <location>
        <begin position="255"/>
        <end position="298"/>
    </location>
</feature>
<feature type="compositionally biased region" description="Basic residues" evidence="6">
    <location>
        <begin position="367"/>
        <end position="377"/>
    </location>
</feature>
<dbReference type="CDD" id="cd15831">
    <property type="entry name" value="BTAD"/>
    <property type="match status" value="1"/>
</dbReference>
<dbReference type="PANTHER" id="PTHR35807">
    <property type="entry name" value="TRANSCRIPTIONAL REGULATOR REDD-RELATED"/>
    <property type="match status" value="1"/>
</dbReference>
<feature type="region of interest" description="Disordered" evidence="6">
    <location>
        <begin position="353"/>
        <end position="377"/>
    </location>
</feature>
<reference evidence="8 9" key="1">
    <citation type="submission" date="2020-02" db="EMBL/GenBank/DDBJ databases">
        <authorList>
            <person name="Li X.-J."/>
            <person name="Han X.-M."/>
        </authorList>
    </citation>
    <scope>NUCLEOTIDE SEQUENCE [LARGE SCALE GENOMIC DNA]</scope>
    <source>
        <strain evidence="8 9">CCTCC AB 2017055</strain>
    </source>
</reference>
<dbReference type="AlphaFoldDB" id="A0A6L9S961"/>